<feature type="region of interest" description="Disordered" evidence="4">
    <location>
        <begin position="554"/>
        <end position="589"/>
    </location>
</feature>
<proteinExistence type="inferred from homology"/>
<accession>A0AAV2TV30</accession>
<dbReference type="InterPro" id="IPR002014">
    <property type="entry name" value="VHS_dom"/>
</dbReference>
<dbReference type="Gene3D" id="1.25.40.90">
    <property type="match status" value="1"/>
</dbReference>
<dbReference type="SUPFAM" id="SSF48464">
    <property type="entry name" value="ENTH/VHS domain"/>
    <property type="match status" value="1"/>
</dbReference>
<gene>
    <name evidence="7" type="ORF">CDAUBV1_LOCUS16003</name>
</gene>
<dbReference type="CDD" id="cd14233">
    <property type="entry name" value="GAT_TOM1_like"/>
    <property type="match status" value="1"/>
</dbReference>
<evidence type="ECO:0000259" key="5">
    <source>
        <dbReference type="PROSITE" id="PS50179"/>
    </source>
</evidence>
<dbReference type="EMBL" id="CAXLJL010000778">
    <property type="protein sequence ID" value="CAL5140708.1"/>
    <property type="molecule type" value="Genomic_DNA"/>
</dbReference>
<dbReference type="GO" id="GO:0015031">
    <property type="term" value="P:protein transport"/>
    <property type="evidence" value="ECO:0007669"/>
    <property type="project" value="UniProtKB-KW"/>
</dbReference>
<keyword evidence="2" id="KW-0813">Transport</keyword>
<dbReference type="PROSITE" id="PS50909">
    <property type="entry name" value="GAT"/>
    <property type="match status" value="1"/>
</dbReference>
<dbReference type="Proteomes" id="UP001497525">
    <property type="component" value="Unassembled WGS sequence"/>
</dbReference>
<name>A0AAV2TV30_CALDB</name>
<dbReference type="GO" id="GO:0016020">
    <property type="term" value="C:membrane"/>
    <property type="evidence" value="ECO:0007669"/>
    <property type="project" value="TreeGrafter"/>
</dbReference>
<sequence length="589" mass="65097">MQNLFTPHPYSTTVGILTERATDSGQTSEDWSLILEICDTINETDEGPKEAIRAIRKRITSSAGKDHVAIWYTLLLLEACIKNCGRRFYSHVANKEFLHDFLKLLSPKNEPSQQLQAKVLYMLKVSPPTGMHSDLQRASSKYPSDLRRNVGTSAVKNGDVPFSRIPSTRRYQNSTVTTGNPIQPCNVCHTYHVGISDHSALAPQTTRPSRVGFPVQQYATPIPTGSTHAPDGCSPHLNALRAADDTATVLYRPAPGIQLSEADQVTFSHPNQITDRMEFDADGTVRHLTSSQRIKLTQDLTVVETNVNVLNDMLAELRPDSVSSEDLTLLQELYQTCRAMHRRVIEFLSQVSDEEATPRLLQVNDNLTSTFSRYDRFEKYRIRALRAEVTNAAALDLASVRFDGRCRHTDVGRRPQTQQGGRGGGPMLAITAGDFVERPLTSRGYRLPVRPRLESREAEEDDDDSLIDISGEPTETISNIPVGSEAIEQWLAERQLVPTSETARPQLRADQHSSAIDHAVHALDSLALVPSCRPSEFHGMTAAATEGIRATLPNTTVPVERSDAGSSSGYGSTGPRRIHPTNSDDLLFL</sequence>
<keyword evidence="3" id="KW-0653">Protein transport</keyword>
<comment type="caution">
    <text evidence="7">The sequence shown here is derived from an EMBL/GenBank/DDBJ whole genome shotgun (WGS) entry which is preliminary data.</text>
</comment>
<dbReference type="Pfam" id="PF03127">
    <property type="entry name" value="GAT"/>
    <property type="match status" value="1"/>
</dbReference>
<evidence type="ECO:0000313" key="8">
    <source>
        <dbReference type="Proteomes" id="UP001497525"/>
    </source>
</evidence>
<dbReference type="GO" id="GO:0007165">
    <property type="term" value="P:signal transduction"/>
    <property type="evidence" value="ECO:0007669"/>
    <property type="project" value="TreeGrafter"/>
</dbReference>
<feature type="compositionally biased region" description="Polar residues" evidence="4">
    <location>
        <begin position="580"/>
        <end position="589"/>
    </location>
</feature>
<dbReference type="GO" id="GO:0030276">
    <property type="term" value="F:clathrin binding"/>
    <property type="evidence" value="ECO:0007669"/>
    <property type="project" value="TreeGrafter"/>
</dbReference>
<comment type="similarity">
    <text evidence="1">Belongs to the TOM1 family.</text>
</comment>
<dbReference type="PIRSF" id="PIRSF036948">
    <property type="entry name" value="TOM1"/>
    <property type="match status" value="1"/>
</dbReference>
<dbReference type="SUPFAM" id="SSF89009">
    <property type="entry name" value="GAT-like domain"/>
    <property type="match status" value="1"/>
</dbReference>
<evidence type="ECO:0000313" key="7">
    <source>
        <dbReference type="EMBL" id="CAL5140708.1"/>
    </source>
</evidence>
<dbReference type="GO" id="GO:0043130">
    <property type="term" value="F:ubiquitin binding"/>
    <property type="evidence" value="ECO:0007669"/>
    <property type="project" value="InterPro"/>
</dbReference>
<evidence type="ECO:0000256" key="2">
    <source>
        <dbReference type="ARBA" id="ARBA00022448"/>
    </source>
</evidence>
<dbReference type="GO" id="GO:0005768">
    <property type="term" value="C:endosome"/>
    <property type="evidence" value="ECO:0007669"/>
    <property type="project" value="TreeGrafter"/>
</dbReference>
<evidence type="ECO:0000259" key="6">
    <source>
        <dbReference type="PROSITE" id="PS50909"/>
    </source>
</evidence>
<dbReference type="InterPro" id="IPR014645">
    <property type="entry name" value="TOM1"/>
</dbReference>
<dbReference type="InterPro" id="IPR004152">
    <property type="entry name" value="GAT_dom"/>
</dbReference>
<evidence type="ECO:0000256" key="4">
    <source>
        <dbReference type="SAM" id="MobiDB-lite"/>
    </source>
</evidence>
<evidence type="ECO:0000256" key="3">
    <source>
        <dbReference type="ARBA" id="ARBA00022927"/>
    </source>
</evidence>
<reference evidence="7" key="1">
    <citation type="submission" date="2024-06" db="EMBL/GenBank/DDBJ databases">
        <authorList>
            <person name="Liu X."/>
            <person name="Lenzi L."/>
            <person name="Haldenby T S."/>
            <person name="Uol C."/>
        </authorList>
    </citation>
    <scope>NUCLEOTIDE SEQUENCE</scope>
</reference>
<dbReference type="Gene3D" id="1.20.58.160">
    <property type="match status" value="1"/>
</dbReference>
<feature type="domain" description="GAT" evidence="6">
    <location>
        <begin position="291"/>
        <end position="379"/>
    </location>
</feature>
<protein>
    <recommendedName>
        <fullName evidence="9">TOM1-like protein 2</fullName>
    </recommendedName>
</protein>
<dbReference type="PROSITE" id="PS50179">
    <property type="entry name" value="VHS"/>
    <property type="match status" value="1"/>
</dbReference>
<organism evidence="7 8">
    <name type="scientific">Calicophoron daubneyi</name>
    <name type="common">Rumen fluke</name>
    <name type="synonym">Paramphistomum daubneyi</name>
    <dbReference type="NCBI Taxonomy" id="300641"/>
    <lineage>
        <taxon>Eukaryota</taxon>
        <taxon>Metazoa</taxon>
        <taxon>Spiralia</taxon>
        <taxon>Lophotrochozoa</taxon>
        <taxon>Platyhelminthes</taxon>
        <taxon>Trematoda</taxon>
        <taxon>Digenea</taxon>
        <taxon>Plagiorchiida</taxon>
        <taxon>Pronocephalata</taxon>
        <taxon>Paramphistomoidea</taxon>
        <taxon>Paramphistomidae</taxon>
        <taxon>Calicophoron</taxon>
    </lineage>
</organism>
<dbReference type="AlphaFoldDB" id="A0AAV2TV30"/>
<dbReference type="PANTHER" id="PTHR13856:SF137">
    <property type="entry name" value="GH05942P"/>
    <property type="match status" value="1"/>
</dbReference>
<dbReference type="PANTHER" id="PTHR13856">
    <property type="entry name" value="VHS DOMAIN CONTAINING PROTEIN FAMILY"/>
    <property type="match status" value="1"/>
</dbReference>
<feature type="domain" description="VHS" evidence="5">
    <location>
        <begin position="21"/>
        <end position="124"/>
    </location>
</feature>
<dbReference type="InterPro" id="IPR008942">
    <property type="entry name" value="ENTH_VHS"/>
</dbReference>
<dbReference type="Pfam" id="PF00790">
    <property type="entry name" value="VHS"/>
    <property type="match status" value="1"/>
</dbReference>
<evidence type="ECO:0008006" key="9">
    <source>
        <dbReference type="Google" id="ProtNLM"/>
    </source>
</evidence>
<dbReference type="InterPro" id="IPR038425">
    <property type="entry name" value="GAT_sf"/>
</dbReference>
<dbReference type="GO" id="GO:0035091">
    <property type="term" value="F:phosphatidylinositol binding"/>
    <property type="evidence" value="ECO:0007669"/>
    <property type="project" value="InterPro"/>
</dbReference>
<dbReference type="SMART" id="SM00288">
    <property type="entry name" value="VHS"/>
    <property type="match status" value="1"/>
</dbReference>
<evidence type="ECO:0000256" key="1">
    <source>
        <dbReference type="ARBA" id="ARBA00007708"/>
    </source>
</evidence>